<sequence length="422" mass="46160">MIHLLRPQLVKWDAASGAKIIVGMGEGRAFCAGGDVRAVVKAAASDDPKVRATAGEYFKEEFELDHQLASFSKPYVAIMDGITMGGGMGLSMHAPFRIATEKTQIAMPETKIGYAPDVGATYFLPKLDGKLGTYLALTGRTVKGRGVYELGIATHFVPSERIPLLRERLALLNPQNYDAVEAAVAEYACEDYAEFETDLVGDVRAAIDEVFAHPTVEAIVAGLRKVQEQGGELEQWVSGVLADLDLRSPTALKVALEAQRVGKGIKLREALLLEQRFATAFCNGATQDFITGVRAVLEEKTADRPAWEPATLDAVDLATVRARFFRESEYTKDMRPLEFLPEPFEGVERGDPMRYALPTEAAVEAFIKGEGKAAGAFAVTFTDAMRHFDQKTNGKPGVAAKVAEIIGRRATMDEEQYLKWRH</sequence>
<reference evidence="5 6" key="1">
    <citation type="journal article" date="2016" name="Mol. Biol. Evol.">
        <title>Comparative Genomics of Early-Diverging Mushroom-Forming Fungi Provides Insights into the Origins of Lignocellulose Decay Capabilities.</title>
        <authorList>
            <person name="Nagy L.G."/>
            <person name="Riley R."/>
            <person name="Tritt A."/>
            <person name="Adam C."/>
            <person name="Daum C."/>
            <person name="Floudas D."/>
            <person name="Sun H."/>
            <person name="Yadav J.S."/>
            <person name="Pangilinan J."/>
            <person name="Larsson K.H."/>
            <person name="Matsuura K."/>
            <person name="Barry K."/>
            <person name="Labutti K."/>
            <person name="Kuo R."/>
            <person name="Ohm R.A."/>
            <person name="Bhattacharya S.S."/>
            <person name="Shirouzu T."/>
            <person name="Yoshinaga Y."/>
            <person name="Martin F.M."/>
            <person name="Grigoriev I.V."/>
            <person name="Hibbett D.S."/>
        </authorList>
    </citation>
    <scope>NUCLEOTIDE SEQUENCE [LARGE SCALE GENOMIC DNA]</scope>
    <source>
        <strain evidence="5 6">HHB12733</strain>
    </source>
</reference>
<dbReference type="InterPro" id="IPR018376">
    <property type="entry name" value="Enoyl-CoA_hyd/isom_CS"/>
</dbReference>
<dbReference type="PANTHER" id="PTHR43176">
    <property type="entry name" value="3-HYDROXYISOBUTYRYL-COA HYDROLASE-RELATED"/>
    <property type="match status" value="1"/>
</dbReference>
<dbReference type="EC" id="3.1.2.4" evidence="2"/>
<dbReference type="NCBIfam" id="NF004127">
    <property type="entry name" value="PRK05617.1"/>
    <property type="match status" value="1"/>
</dbReference>
<dbReference type="InterPro" id="IPR032259">
    <property type="entry name" value="HIBYL-CoA-H"/>
</dbReference>
<dbReference type="AlphaFoldDB" id="A0A165JAD5"/>
<dbReference type="EMBL" id="KV423922">
    <property type="protein sequence ID" value="KZT61586.1"/>
    <property type="molecule type" value="Genomic_DNA"/>
</dbReference>
<dbReference type="InParanoid" id="A0A165JAD5"/>
<dbReference type="CDD" id="cd06558">
    <property type="entry name" value="crotonase-like"/>
    <property type="match status" value="1"/>
</dbReference>
<evidence type="ECO:0000256" key="3">
    <source>
        <dbReference type="ARBA" id="ARBA00022801"/>
    </source>
</evidence>
<protein>
    <recommendedName>
        <fullName evidence="2">3-hydroxyisobutyryl-CoA hydrolase</fullName>
        <ecNumber evidence="2">3.1.2.4</ecNumber>
    </recommendedName>
</protein>
<name>A0A165JAD5_9BASI</name>
<dbReference type="Proteomes" id="UP000076842">
    <property type="component" value="Unassembled WGS sequence"/>
</dbReference>
<dbReference type="Pfam" id="PF16113">
    <property type="entry name" value="ECH_2"/>
    <property type="match status" value="1"/>
</dbReference>
<dbReference type="SUPFAM" id="SSF52096">
    <property type="entry name" value="ClpP/crotonase"/>
    <property type="match status" value="1"/>
</dbReference>
<comment type="catalytic activity">
    <reaction evidence="1">
        <text>3-hydroxy-2-methylpropanoyl-CoA + H2O = 3-hydroxy-2-methylpropanoate + CoA + H(+)</text>
        <dbReference type="Rhea" id="RHEA:20888"/>
        <dbReference type="ChEBI" id="CHEBI:11805"/>
        <dbReference type="ChEBI" id="CHEBI:15377"/>
        <dbReference type="ChEBI" id="CHEBI:15378"/>
        <dbReference type="ChEBI" id="CHEBI:57287"/>
        <dbReference type="ChEBI" id="CHEBI:57340"/>
        <dbReference type="EC" id="3.1.2.4"/>
    </reaction>
</comment>
<evidence type="ECO:0000313" key="5">
    <source>
        <dbReference type="EMBL" id="KZT61586.1"/>
    </source>
</evidence>
<gene>
    <name evidence="5" type="ORF">CALCODRAFT_447255</name>
</gene>
<dbReference type="Gene3D" id="3.90.226.10">
    <property type="entry name" value="2-enoyl-CoA Hydratase, Chain A, domain 1"/>
    <property type="match status" value="1"/>
</dbReference>
<dbReference type="OrthoDB" id="1737613at2759"/>
<accession>A0A165JAD5</accession>
<evidence type="ECO:0000259" key="4">
    <source>
        <dbReference type="Pfam" id="PF16113"/>
    </source>
</evidence>
<evidence type="ECO:0000256" key="2">
    <source>
        <dbReference type="ARBA" id="ARBA00011915"/>
    </source>
</evidence>
<dbReference type="PANTHER" id="PTHR43176:SF3">
    <property type="entry name" value="3-HYDROXYISOBUTYRYL-COA HYDROLASE, MITOCHONDRIAL"/>
    <property type="match status" value="1"/>
</dbReference>
<dbReference type="GO" id="GO:0003860">
    <property type="term" value="F:3-hydroxyisobutyryl-CoA hydrolase activity"/>
    <property type="evidence" value="ECO:0007669"/>
    <property type="project" value="UniProtKB-EC"/>
</dbReference>
<dbReference type="STRING" id="1353952.A0A165JAD5"/>
<dbReference type="GO" id="GO:0006574">
    <property type="term" value="P:L-valine catabolic process"/>
    <property type="evidence" value="ECO:0007669"/>
    <property type="project" value="TreeGrafter"/>
</dbReference>
<evidence type="ECO:0000313" key="6">
    <source>
        <dbReference type="Proteomes" id="UP000076842"/>
    </source>
</evidence>
<keyword evidence="6" id="KW-1185">Reference proteome</keyword>
<organism evidence="5 6">
    <name type="scientific">Calocera cornea HHB12733</name>
    <dbReference type="NCBI Taxonomy" id="1353952"/>
    <lineage>
        <taxon>Eukaryota</taxon>
        <taxon>Fungi</taxon>
        <taxon>Dikarya</taxon>
        <taxon>Basidiomycota</taxon>
        <taxon>Agaricomycotina</taxon>
        <taxon>Dacrymycetes</taxon>
        <taxon>Dacrymycetales</taxon>
        <taxon>Dacrymycetaceae</taxon>
        <taxon>Calocera</taxon>
    </lineage>
</organism>
<dbReference type="GO" id="GO:0005739">
    <property type="term" value="C:mitochondrion"/>
    <property type="evidence" value="ECO:0007669"/>
    <property type="project" value="TreeGrafter"/>
</dbReference>
<dbReference type="PROSITE" id="PS00166">
    <property type="entry name" value="ENOYL_COA_HYDRATASE"/>
    <property type="match status" value="1"/>
</dbReference>
<dbReference type="FunCoup" id="A0A165JAD5">
    <property type="interactions" value="336"/>
</dbReference>
<evidence type="ECO:0000256" key="1">
    <source>
        <dbReference type="ARBA" id="ARBA00001709"/>
    </source>
</evidence>
<dbReference type="InterPro" id="IPR045004">
    <property type="entry name" value="ECH_dom"/>
</dbReference>
<dbReference type="InterPro" id="IPR029045">
    <property type="entry name" value="ClpP/crotonase-like_dom_sf"/>
</dbReference>
<feature type="domain" description="Enoyl-CoA hydratase/isomerase" evidence="4">
    <location>
        <begin position="1"/>
        <end position="324"/>
    </location>
</feature>
<proteinExistence type="predicted"/>
<keyword evidence="3" id="KW-0378">Hydrolase</keyword>